<dbReference type="InterPro" id="IPR032710">
    <property type="entry name" value="NTF2-like_dom_sf"/>
</dbReference>
<feature type="domain" description="Tim44-like" evidence="6">
    <location>
        <begin position="93"/>
        <end position="239"/>
    </location>
</feature>
<dbReference type="NCBIfam" id="NF033779">
    <property type="entry name" value="Tim44_TimA_adap"/>
    <property type="match status" value="1"/>
</dbReference>
<sequence>MQDSFDPLTIIFLALAVFIIWKLRSVLGQRTGGERPPYDPFARKDAAKPDEKASQPDGGGKVIHLPGSGPVAPAAGQPSGERWTGIAEKGAPVTAALDSIAAAEPQFDASQFLEGAKSAYETIVLAFSRGDRITLKSLLSQEVYEGFERVIAEREKEGQRSETTFVAIAQPVISDAEVSGKNAQLTLRFTSKLIAATRNRAGDVVDGDPEGVVDVTDVWTFARTLGSRDPNWRLVATEAGG</sequence>
<dbReference type="Proteomes" id="UP000294881">
    <property type="component" value="Unassembled WGS sequence"/>
</dbReference>
<keyword evidence="4" id="KW-0472">Membrane</keyword>
<dbReference type="Pfam" id="PF04280">
    <property type="entry name" value="Tim44"/>
    <property type="match status" value="1"/>
</dbReference>
<feature type="compositionally biased region" description="Basic and acidic residues" evidence="5">
    <location>
        <begin position="32"/>
        <end position="54"/>
    </location>
</feature>
<dbReference type="GO" id="GO:0051087">
    <property type="term" value="F:protein-folding chaperone binding"/>
    <property type="evidence" value="ECO:0007669"/>
    <property type="project" value="TreeGrafter"/>
</dbReference>
<dbReference type="SUPFAM" id="SSF54427">
    <property type="entry name" value="NTF2-like"/>
    <property type="match status" value="1"/>
</dbReference>
<keyword evidence="3" id="KW-0809">Transit peptide</keyword>
<dbReference type="GO" id="GO:0030150">
    <property type="term" value="P:protein import into mitochondrial matrix"/>
    <property type="evidence" value="ECO:0007669"/>
    <property type="project" value="TreeGrafter"/>
</dbReference>
<dbReference type="RefSeq" id="WP_132004263.1">
    <property type="nucleotide sequence ID" value="NZ_JBHUNN010000002.1"/>
</dbReference>
<evidence type="ECO:0000256" key="2">
    <source>
        <dbReference type="ARBA" id="ARBA00009597"/>
    </source>
</evidence>
<dbReference type="Gene3D" id="3.10.450.240">
    <property type="match status" value="1"/>
</dbReference>
<accession>A0A4R2GWK7</accession>
<dbReference type="PANTHER" id="PTHR10721:SF1">
    <property type="entry name" value="MITOCHONDRIAL IMPORT INNER MEMBRANE TRANSLOCASE SUBUNIT TIM44"/>
    <property type="match status" value="1"/>
</dbReference>
<organism evidence="7 8">
    <name type="scientific">Camelimonas lactis</name>
    <dbReference type="NCBI Taxonomy" id="659006"/>
    <lineage>
        <taxon>Bacteria</taxon>
        <taxon>Pseudomonadati</taxon>
        <taxon>Pseudomonadota</taxon>
        <taxon>Alphaproteobacteria</taxon>
        <taxon>Hyphomicrobiales</taxon>
        <taxon>Chelatococcaceae</taxon>
        <taxon>Camelimonas</taxon>
    </lineage>
</organism>
<dbReference type="PIRSF" id="PIRSF031890">
    <property type="entry name" value="UCP031890_transporter_Tim44"/>
    <property type="match status" value="1"/>
</dbReference>
<dbReference type="OrthoDB" id="9798618at2"/>
<dbReference type="InterPro" id="IPR016985">
    <property type="entry name" value="UCP031890_Tim44-rel"/>
</dbReference>
<dbReference type="AlphaFoldDB" id="A0A4R2GWK7"/>
<keyword evidence="8" id="KW-1185">Reference proteome</keyword>
<protein>
    <submittedName>
        <fullName evidence="7">Putative lipid-binding transport protein (Tim44 family)</fullName>
    </submittedName>
</protein>
<feature type="region of interest" description="Disordered" evidence="5">
    <location>
        <begin position="32"/>
        <end position="83"/>
    </location>
</feature>
<reference evidence="7 8" key="1">
    <citation type="submission" date="2019-03" db="EMBL/GenBank/DDBJ databases">
        <title>Genomic Encyclopedia of Type Strains, Phase IV (KMG-IV): sequencing the most valuable type-strain genomes for metagenomic binning, comparative biology and taxonomic classification.</title>
        <authorList>
            <person name="Goeker M."/>
        </authorList>
    </citation>
    <scope>NUCLEOTIDE SEQUENCE [LARGE SCALE GENOMIC DNA]</scope>
    <source>
        <strain evidence="7 8">DSM 22958</strain>
    </source>
</reference>
<evidence type="ECO:0000256" key="4">
    <source>
        <dbReference type="ARBA" id="ARBA00023136"/>
    </source>
</evidence>
<name>A0A4R2GWK7_9HYPH</name>
<dbReference type="EMBL" id="SLWL01000003">
    <property type="protein sequence ID" value="TCO14684.1"/>
    <property type="molecule type" value="Genomic_DNA"/>
</dbReference>
<dbReference type="InterPro" id="IPR039544">
    <property type="entry name" value="Tim44-like"/>
</dbReference>
<comment type="similarity">
    <text evidence="2">Belongs to the Tim44 family.</text>
</comment>
<evidence type="ECO:0000256" key="5">
    <source>
        <dbReference type="SAM" id="MobiDB-lite"/>
    </source>
</evidence>
<dbReference type="SMART" id="SM00978">
    <property type="entry name" value="Tim44"/>
    <property type="match status" value="1"/>
</dbReference>
<evidence type="ECO:0000313" key="7">
    <source>
        <dbReference type="EMBL" id="TCO14684.1"/>
    </source>
</evidence>
<evidence type="ECO:0000313" key="8">
    <source>
        <dbReference type="Proteomes" id="UP000294881"/>
    </source>
</evidence>
<evidence type="ECO:0000259" key="6">
    <source>
        <dbReference type="SMART" id="SM00978"/>
    </source>
</evidence>
<gene>
    <name evidence="7" type="ORF">EV666_103192</name>
</gene>
<evidence type="ECO:0000256" key="3">
    <source>
        <dbReference type="ARBA" id="ARBA00022946"/>
    </source>
</evidence>
<dbReference type="PANTHER" id="PTHR10721">
    <property type="entry name" value="MITOCHONDRIAL IMPORT INNER MEMBRANE TRANSLOCASE SUBUNIT TIM44"/>
    <property type="match status" value="1"/>
</dbReference>
<proteinExistence type="inferred from homology"/>
<comment type="subcellular location">
    <subcellularLocation>
        <location evidence="1">Membrane</location>
    </subcellularLocation>
</comment>
<evidence type="ECO:0000256" key="1">
    <source>
        <dbReference type="ARBA" id="ARBA00004370"/>
    </source>
</evidence>
<comment type="caution">
    <text evidence="7">The sequence shown here is derived from an EMBL/GenBank/DDBJ whole genome shotgun (WGS) entry which is preliminary data.</text>
</comment>
<dbReference type="GO" id="GO:0016020">
    <property type="term" value="C:membrane"/>
    <property type="evidence" value="ECO:0007669"/>
    <property type="project" value="UniProtKB-SubCell"/>
</dbReference>
<dbReference type="InterPro" id="IPR007379">
    <property type="entry name" value="Tim44-like_dom"/>
</dbReference>